<comment type="pathway">
    <text evidence="2 8">One-carbon metabolism; tetrahydrofolate interconversion.</text>
</comment>
<organism evidence="9 10">
    <name type="scientific">Brevibacterium celere</name>
    <dbReference type="NCBI Taxonomy" id="225845"/>
    <lineage>
        <taxon>Bacteria</taxon>
        <taxon>Bacillati</taxon>
        <taxon>Actinomycetota</taxon>
        <taxon>Actinomycetes</taxon>
        <taxon>Micrococcales</taxon>
        <taxon>Brevibacteriaceae</taxon>
        <taxon>Brevibacterium</taxon>
    </lineage>
</organism>
<evidence type="ECO:0000256" key="1">
    <source>
        <dbReference type="ARBA" id="ARBA00001974"/>
    </source>
</evidence>
<protein>
    <recommendedName>
        <fullName evidence="8">Methylenetetrahydrofolate reductase</fullName>
    </recommendedName>
</protein>
<evidence type="ECO:0000256" key="3">
    <source>
        <dbReference type="ARBA" id="ARBA00006743"/>
    </source>
</evidence>
<dbReference type="GO" id="GO:0071949">
    <property type="term" value="F:FAD binding"/>
    <property type="evidence" value="ECO:0007669"/>
    <property type="project" value="TreeGrafter"/>
</dbReference>
<dbReference type="CDD" id="cd00537">
    <property type="entry name" value="MTHFR"/>
    <property type="match status" value="1"/>
</dbReference>
<dbReference type="GO" id="GO:0035999">
    <property type="term" value="P:tetrahydrofolate interconversion"/>
    <property type="evidence" value="ECO:0007669"/>
    <property type="project" value="UniProtKB-UniPathway"/>
</dbReference>
<accession>A0A366IEU5</accession>
<keyword evidence="5 8" id="KW-0274">FAD</keyword>
<reference evidence="9 10" key="1">
    <citation type="submission" date="2018-06" db="EMBL/GenBank/DDBJ databases">
        <title>Freshwater and sediment microbial communities from various areas in North America, analyzing microbe dynamics in response to fracking.</title>
        <authorList>
            <person name="Lamendella R."/>
        </authorList>
    </citation>
    <scope>NUCLEOTIDE SEQUENCE [LARGE SCALE GENOMIC DNA]</scope>
    <source>
        <strain evidence="9 10">3b_TX</strain>
    </source>
</reference>
<evidence type="ECO:0000256" key="4">
    <source>
        <dbReference type="ARBA" id="ARBA00022630"/>
    </source>
</evidence>
<evidence type="ECO:0000256" key="6">
    <source>
        <dbReference type="ARBA" id="ARBA00023002"/>
    </source>
</evidence>
<keyword evidence="6 8" id="KW-0560">Oxidoreductase</keyword>
<evidence type="ECO:0000256" key="8">
    <source>
        <dbReference type="RuleBase" id="RU003862"/>
    </source>
</evidence>
<evidence type="ECO:0000256" key="2">
    <source>
        <dbReference type="ARBA" id="ARBA00004777"/>
    </source>
</evidence>
<dbReference type="InterPro" id="IPR003171">
    <property type="entry name" value="Mehydrof_redctse-like"/>
</dbReference>
<keyword evidence="4 8" id="KW-0285">Flavoprotein</keyword>
<dbReference type="UniPathway" id="UPA00193"/>
<comment type="catalytic activity">
    <reaction evidence="7">
        <text>(6S)-5-methyl-5,6,7,8-tetrahydrofolate + NAD(+) = (6R)-5,10-methylene-5,6,7,8-tetrahydrofolate + NADH + H(+)</text>
        <dbReference type="Rhea" id="RHEA:19821"/>
        <dbReference type="ChEBI" id="CHEBI:15378"/>
        <dbReference type="ChEBI" id="CHEBI:15636"/>
        <dbReference type="ChEBI" id="CHEBI:18608"/>
        <dbReference type="ChEBI" id="CHEBI:57540"/>
        <dbReference type="ChEBI" id="CHEBI:57945"/>
        <dbReference type="EC" id="1.5.1.54"/>
    </reaction>
    <physiologicalReaction direction="right-to-left" evidence="7">
        <dbReference type="Rhea" id="RHEA:19823"/>
    </physiologicalReaction>
</comment>
<evidence type="ECO:0000256" key="5">
    <source>
        <dbReference type="ARBA" id="ARBA00022827"/>
    </source>
</evidence>
<comment type="cofactor">
    <cofactor evidence="1 8">
        <name>FAD</name>
        <dbReference type="ChEBI" id="CHEBI:57692"/>
    </cofactor>
</comment>
<dbReference type="RefSeq" id="WP_113905591.1">
    <property type="nucleotide sequence ID" value="NZ_QNSB01000019.1"/>
</dbReference>
<dbReference type="PANTHER" id="PTHR45754">
    <property type="entry name" value="METHYLENETETRAHYDROFOLATE REDUCTASE"/>
    <property type="match status" value="1"/>
</dbReference>
<comment type="caution">
    <text evidence="9">The sequence shown here is derived from an EMBL/GenBank/DDBJ whole genome shotgun (WGS) entry which is preliminary data.</text>
</comment>
<dbReference type="SUPFAM" id="SSF51730">
    <property type="entry name" value="FAD-linked oxidoreductase"/>
    <property type="match status" value="1"/>
</dbReference>
<evidence type="ECO:0000256" key="7">
    <source>
        <dbReference type="ARBA" id="ARBA00048628"/>
    </source>
</evidence>
<keyword evidence="10" id="KW-1185">Reference proteome</keyword>
<dbReference type="InterPro" id="IPR029041">
    <property type="entry name" value="FAD-linked_oxidoreductase-like"/>
</dbReference>
<evidence type="ECO:0000313" key="9">
    <source>
        <dbReference type="EMBL" id="RBP68481.1"/>
    </source>
</evidence>
<dbReference type="Gene3D" id="3.20.20.220">
    <property type="match status" value="1"/>
</dbReference>
<dbReference type="GO" id="GO:0009086">
    <property type="term" value="P:methionine biosynthetic process"/>
    <property type="evidence" value="ECO:0007669"/>
    <property type="project" value="TreeGrafter"/>
</dbReference>
<dbReference type="EMBL" id="QNSB01000019">
    <property type="protein sequence ID" value="RBP68481.1"/>
    <property type="molecule type" value="Genomic_DNA"/>
</dbReference>
<dbReference type="GO" id="GO:0106312">
    <property type="term" value="F:methylenetetrahydrofolate reductase (NADH) activity"/>
    <property type="evidence" value="ECO:0007669"/>
    <property type="project" value="UniProtKB-EC"/>
</dbReference>
<gene>
    <name evidence="9" type="ORF">DFO65_1194</name>
</gene>
<dbReference type="AlphaFoldDB" id="A0A366IEU5"/>
<sequence length="330" mass="35226">MSITTAPVTVPGLRLSASAPACAPDPPAPRHRLRRALSFEVIPPRSPAQAAAMPEFLRNLDSLSPDYLAVTSSATSGWLHGTADFIRFVAEHTSLRPLAHLACTAGTEAELASWVDHLLGVGVRGFLAIRGDFPPGASSVPTGHLAHADALVDLLRRIEAENAARLAAGRLGIGVAAYPSGHPESTGPDEDLDVLAAKQRNGADFAITQLFFDPGAYARLRRRAEHAGIRIPIIPGILPITSIRRLRTMARLARLAIPDELLRRFDGASSEESIRRVGLEITAEHTAAILDSGADGLHFYTFNDQTTTFELLDALDTAGVTLGSLQPRAR</sequence>
<name>A0A366IEU5_9MICO</name>
<proteinExistence type="inferred from homology"/>
<comment type="similarity">
    <text evidence="3 8">Belongs to the methylenetetrahydrofolate reductase family.</text>
</comment>
<dbReference type="Pfam" id="PF02219">
    <property type="entry name" value="MTHFR"/>
    <property type="match status" value="1"/>
</dbReference>
<evidence type="ECO:0000313" key="10">
    <source>
        <dbReference type="Proteomes" id="UP000253509"/>
    </source>
</evidence>
<dbReference type="GO" id="GO:0005829">
    <property type="term" value="C:cytosol"/>
    <property type="evidence" value="ECO:0007669"/>
    <property type="project" value="TreeGrafter"/>
</dbReference>
<dbReference type="PANTHER" id="PTHR45754:SF3">
    <property type="entry name" value="METHYLENETETRAHYDROFOLATE REDUCTASE (NADPH)"/>
    <property type="match status" value="1"/>
</dbReference>
<dbReference type="Proteomes" id="UP000253509">
    <property type="component" value="Unassembled WGS sequence"/>
</dbReference>